<accession>A0A2G3DTZ3</accession>
<evidence type="ECO:0000313" key="2">
    <source>
        <dbReference type="EMBL" id="PHU34498.1"/>
    </source>
</evidence>
<comment type="caution">
    <text evidence="2">The sequence shown here is derived from an EMBL/GenBank/DDBJ whole genome shotgun (WGS) entry which is preliminary data.</text>
</comment>
<dbReference type="Proteomes" id="UP000225889">
    <property type="component" value="Unassembled WGS sequence"/>
</dbReference>
<keyword evidence="1" id="KW-0472">Membrane</keyword>
<reference evidence="2 3" key="1">
    <citation type="submission" date="2017-10" db="EMBL/GenBank/DDBJ databases">
        <title>Resolving the taxonomy of Roseburia spp., Eubacterium rectale and Agathobacter spp. through phylogenomic analysis.</title>
        <authorList>
            <person name="Sheridan P.O."/>
            <person name="Walker A.W."/>
            <person name="Duncan S.H."/>
            <person name="Scott K.P."/>
            <person name="Toole P.W.O."/>
            <person name="Luis P."/>
            <person name="Flint H.J."/>
        </authorList>
    </citation>
    <scope>NUCLEOTIDE SEQUENCE [LARGE SCALE GENOMIC DNA]</scope>
    <source>
        <strain evidence="2 3">JK626</strain>
    </source>
</reference>
<dbReference type="AlphaFoldDB" id="A0A2G3DTZ3"/>
<proteinExistence type="predicted"/>
<sequence>MADDKLRQELYYIAKLTTKYDFKDMSVVEEILRQENERKLLTSVFGTRFKTRIFDIASDVKHEDTCVICGKPAENGVACAACLKSILESKYAKNKNEIEQTGRFNLKKLFDNKLFRRVKSFFSSLSSKSKNSHEIPEKVDTVESSETTKWYKSIRAKHVFQYSCIVCLTLILFIQIYILGVWLSLPTYNKKEPVRKSQYEATSLADENQALKELQKEFSEEDGYTITYSRQDREYVGRFLIDIGDCCEEVEEELSPEERYEYFFQEDVYVFYITNISDYSAVIGKAEVNANGSIILTGSFNDGRKTDCLYRFR</sequence>
<organism evidence="2 3">
    <name type="scientific">Pseudobutyrivibrio ruminis</name>
    <dbReference type="NCBI Taxonomy" id="46206"/>
    <lineage>
        <taxon>Bacteria</taxon>
        <taxon>Bacillati</taxon>
        <taxon>Bacillota</taxon>
        <taxon>Clostridia</taxon>
        <taxon>Lachnospirales</taxon>
        <taxon>Lachnospiraceae</taxon>
        <taxon>Pseudobutyrivibrio</taxon>
    </lineage>
</organism>
<name>A0A2G3DTZ3_9FIRM</name>
<keyword evidence="1" id="KW-1133">Transmembrane helix</keyword>
<reference evidence="2 3" key="2">
    <citation type="submission" date="2017-10" db="EMBL/GenBank/DDBJ databases">
        <authorList>
            <person name="Banno H."/>
            <person name="Chua N.-H."/>
        </authorList>
    </citation>
    <scope>NUCLEOTIDE SEQUENCE [LARGE SCALE GENOMIC DNA]</scope>
    <source>
        <strain evidence="2 3">JK626</strain>
    </source>
</reference>
<evidence type="ECO:0000313" key="3">
    <source>
        <dbReference type="Proteomes" id="UP000225889"/>
    </source>
</evidence>
<feature type="transmembrane region" description="Helical" evidence="1">
    <location>
        <begin position="159"/>
        <end position="185"/>
    </location>
</feature>
<dbReference type="RefSeq" id="WP_099392263.1">
    <property type="nucleotide sequence ID" value="NZ_PDYF01000020.1"/>
</dbReference>
<dbReference type="EMBL" id="PDYF01000020">
    <property type="protein sequence ID" value="PHU34498.1"/>
    <property type="molecule type" value="Genomic_DNA"/>
</dbReference>
<protein>
    <submittedName>
        <fullName evidence="2">Uncharacterized protein</fullName>
    </submittedName>
</protein>
<evidence type="ECO:0000256" key="1">
    <source>
        <dbReference type="SAM" id="Phobius"/>
    </source>
</evidence>
<gene>
    <name evidence="2" type="ORF">CSX01_09925</name>
</gene>
<keyword evidence="1" id="KW-0812">Transmembrane</keyword>